<keyword evidence="15" id="KW-1185">Reference proteome</keyword>
<comment type="function">
    <text evidence="2 10 12">Catalyzes the transfer of a dimethylallyl group onto the adenine at position 37 in tRNAs that read codons beginning with uridine, leading to the formation of N6-(dimethylallyl)adenosine (i(6)A).</text>
</comment>
<dbReference type="AlphaFoldDB" id="V6IZE5"/>
<dbReference type="GO" id="GO:0052381">
    <property type="term" value="F:tRNA dimethylallyltransferase activity"/>
    <property type="evidence" value="ECO:0007669"/>
    <property type="project" value="UniProtKB-UniRule"/>
</dbReference>
<keyword evidence="5 10" id="KW-0819">tRNA processing</keyword>
<sequence length="313" mass="35516">MNGNVIVIVGPTAVGKTKLSVDLAKRFGSEVINGDAFQVYKGMDIGTAKVTAEEAEGVPHHLIDICDPGEDYSAANYQHDARQVIKEMSAQKKIPILVGGTGFYIKAALFDYQFSSSGANPDYRRELARLAEEKGGEALFDQLRRVDPVSAERIHPHNLVRVIRALEVFHETGKPFSDHAQEETEQPLFPFLCIGLTMERAMLYSRIDARVDQMMADGLLKEAQLMYQLGLRNAQAMQAIGYKEFIPYFDGEISLEDAVERLKKNSRHYAKRQLTWFRRQMPIHWFDMAEALKDFPSKADEIYHFILEQLISK</sequence>
<evidence type="ECO:0000256" key="11">
    <source>
        <dbReference type="RuleBase" id="RU003783"/>
    </source>
</evidence>
<dbReference type="OrthoDB" id="9776390at2"/>
<dbReference type="RefSeq" id="WP_023510047.1">
    <property type="nucleotide sequence ID" value="NZ_AWTC01000006.1"/>
</dbReference>
<feature type="binding site" evidence="10">
    <location>
        <begin position="12"/>
        <end position="17"/>
    </location>
    <ligand>
        <name>substrate</name>
    </ligand>
</feature>
<evidence type="ECO:0000256" key="7">
    <source>
        <dbReference type="ARBA" id="ARBA00022840"/>
    </source>
</evidence>
<keyword evidence="4 10" id="KW-0808">Transferase</keyword>
<dbReference type="InterPro" id="IPR027417">
    <property type="entry name" value="P-loop_NTPase"/>
</dbReference>
<keyword evidence="6 10" id="KW-0547">Nucleotide-binding</keyword>
<dbReference type="PATRIC" id="fig|1395513.3.peg.1805"/>
<name>V6IZE5_9BACL</name>
<evidence type="ECO:0000313" key="14">
    <source>
        <dbReference type="EMBL" id="EST12176.1"/>
    </source>
</evidence>
<feature type="binding site" evidence="10">
    <location>
        <begin position="10"/>
        <end position="17"/>
    </location>
    <ligand>
        <name>ATP</name>
        <dbReference type="ChEBI" id="CHEBI:30616"/>
    </ligand>
</feature>
<comment type="caution">
    <text evidence="14">The sequence shown here is derived from an EMBL/GenBank/DDBJ whole genome shotgun (WGS) entry which is preliminary data.</text>
</comment>
<dbReference type="SUPFAM" id="SSF52540">
    <property type="entry name" value="P-loop containing nucleoside triphosphate hydrolases"/>
    <property type="match status" value="2"/>
</dbReference>
<evidence type="ECO:0000256" key="4">
    <source>
        <dbReference type="ARBA" id="ARBA00022679"/>
    </source>
</evidence>
<dbReference type="PANTHER" id="PTHR11088">
    <property type="entry name" value="TRNA DIMETHYLALLYLTRANSFERASE"/>
    <property type="match status" value="1"/>
</dbReference>
<comment type="caution">
    <text evidence="10">Lacks conserved residue(s) required for the propagation of feature annotation.</text>
</comment>
<dbReference type="Gene3D" id="1.10.20.140">
    <property type="match status" value="1"/>
</dbReference>
<evidence type="ECO:0000256" key="3">
    <source>
        <dbReference type="ARBA" id="ARBA00005842"/>
    </source>
</evidence>
<protein>
    <recommendedName>
        <fullName evidence="10">tRNA dimethylallyltransferase</fullName>
        <ecNumber evidence="10">2.5.1.75</ecNumber>
    </recommendedName>
    <alternativeName>
        <fullName evidence="10">Dimethylallyl diphosphate:tRNA dimethylallyltransferase</fullName>
        <shortName evidence="10">DMAPP:tRNA dimethylallyltransferase</shortName>
        <shortName evidence="10">DMATase</shortName>
    </alternativeName>
    <alternativeName>
        <fullName evidence="10">Isopentenyl-diphosphate:tRNA isopentenyltransferase</fullName>
        <shortName evidence="10">IPP transferase</shortName>
        <shortName evidence="10">IPPT</shortName>
        <shortName evidence="10">IPTase</shortName>
    </alternativeName>
</protein>
<evidence type="ECO:0000256" key="9">
    <source>
        <dbReference type="ARBA" id="ARBA00049563"/>
    </source>
</evidence>
<dbReference type="eggNOG" id="COG0324">
    <property type="taxonomic scope" value="Bacteria"/>
</dbReference>
<evidence type="ECO:0000256" key="5">
    <source>
        <dbReference type="ARBA" id="ARBA00022694"/>
    </source>
</evidence>
<dbReference type="GO" id="GO:0006400">
    <property type="term" value="P:tRNA modification"/>
    <property type="evidence" value="ECO:0007669"/>
    <property type="project" value="TreeGrafter"/>
</dbReference>
<dbReference type="Proteomes" id="UP000018296">
    <property type="component" value="Unassembled WGS sequence"/>
</dbReference>
<dbReference type="Gene3D" id="3.40.50.300">
    <property type="entry name" value="P-loop containing nucleotide triphosphate hydrolases"/>
    <property type="match status" value="1"/>
</dbReference>
<reference evidence="14 15" key="1">
    <citation type="journal article" date="2013" name="Genome Announc.">
        <title>Genome Sequence of Sporolactobacillus laevolacticus DSM442, an Efficient Polymer-Grade D-Lactate Producer from Agricultural Waste Cottonseed as a Nitrogen Source.</title>
        <authorList>
            <person name="Wang H."/>
            <person name="Wang L."/>
            <person name="Ju J."/>
            <person name="Yu B."/>
            <person name="Ma Y."/>
        </authorList>
    </citation>
    <scope>NUCLEOTIDE SEQUENCE [LARGE SCALE GENOMIC DNA]</scope>
    <source>
        <strain evidence="14 15">DSM 442</strain>
    </source>
</reference>
<comment type="similarity">
    <text evidence="3 10 13">Belongs to the IPP transferase family.</text>
</comment>
<dbReference type="STRING" id="1395513.P343_08940"/>
<evidence type="ECO:0000256" key="12">
    <source>
        <dbReference type="RuleBase" id="RU003784"/>
    </source>
</evidence>
<keyword evidence="8 10" id="KW-0460">Magnesium</keyword>
<dbReference type="InterPro" id="IPR018022">
    <property type="entry name" value="IPT"/>
</dbReference>
<dbReference type="Pfam" id="PF01715">
    <property type="entry name" value="IPPT"/>
    <property type="match status" value="1"/>
</dbReference>
<dbReference type="PANTHER" id="PTHR11088:SF60">
    <property type="entry name" value="TRNA DIMETHYLALLYLTRANSFERASE"/>
    <property type="match status" value="1"/>
</dbReference>
<evidence type="ECO:0000256" key="10">
    <source>
        <dbReference type="HAMAP-Rule" id="MF_00185"/>
    </source>
</evidence>
<evidence type="ECO:0000256" key="2">
    <source>
        <dbReference type="ARBA" id="ARBA00003213"/>
    </source>
</evidence>
<comment type="catalytic activity">
    <reaction evidence="9 10 11">
        <text>adenosine(37) in tRNA + dimethylallyl diphosphate = N(6)-dimethylallyladenosine(37) in tRNA + diphosphate</text>
        <dbReference type="Rhea" id="RHEA:26482"/>
        <dbReference type="Rhea" id="RHEA-COMP:10162"/>
        <dbReference type="Rhea" id="RHEA-COMP:10375"/>
        <dbReference type="ChEBI" id="CHEBI:33019"/>
        <dbReference type="ChEBI" id="CHEBI:57623"/>
        <dbReference type="ChEBI" id="CHEBI:74411"/>
        <dbReference type="ChEBI" id="CHEBI:74415"/>
        <dbReference type="EC" id="2.5.1.75"/>
    </reaction>
</comment>
<dbReference type="HAMAP" id="MF_00185">
    <property type="entry name" value="IPP_trans"/>
    <property type="match status" value="1"/>
</dbReference>
<dbReference type="EC" id="2.5.1.75" evidence="10"/>
<evidence type="ECO:0000313" key="15">
    <source>
        <dbReference type="Proteomes" id="UP000018296"/>
    </source>
</evidence>
<comment type="subunit">
    <text evidence="10">Monomer.</text>
</comment>
<feature type="site" description="Interaction with substrate tRNA" evidence="10">
    <location>
        <position position="101"/>
    </location>
</feature>
<proteinExistence type="inferred from homology"/>
<dbReference type="EMBL" id="AWTC01000006">
    <property type="protein sequence ID" value="EST12176.1"/>
    <property type="molecule type" value="Genomic_DNA"/>
</dbReference>
<organism evidence="14 15">
    <name type="scientific">Sporolactobacillus laevolacticus DSM 442</name>
    <dbReference type="NCBI Taxonomy" id="1395513"/>
    <lineage>
        <taxon>Bacteria</taxon>
        <taxon>Bacillati</taxon>
        <taxon>Bacillota</taxon>
        <taxon>Bacilli</taxon>
        <taxon>Bacillales</taxon>
        <taxon>Sporolactobacillaceae</taxon>
        <taxon>Sporolactobacillus</taxon>
    </lineage>
</organism>
<dbReference type="GO" id="GO:0005524">
    <property type="term" value="F:ATP binding"/>
    <property type="evidence" value="ECO:0007669"/>
    <property type="project" value="UniProtKB-UniRule"/>
</dbReference>
<dbReference type="NCBIfam" id="TIGR00174">
    <property type="entry name" value="miaA"/>
    <property type="match status" value="1"/>
</dbReference>
<evidence type="ECO:0000256" key="13">
    <source>
        <dbReference type="RuleBase" id="RU003785"/>
    </source>
</evidence>
<keyword evidence="7 10" id="KW-0067">ATP-binding</keyword>
<dbReference type="InterPro" id="IPR039657">
    <property type="entry name" value="Dimethylallyltransferase"/>
</dbReference>
<evidence type="ECO:0000256" key="8">
    <source>
        <dbReference type="ARBA" id="ARBA00022842"/>
    </source>
</evidence>
<dbReference type="FunFam" id="1.10.20.140:FF:000001">
    <property type="entry name" value="tRNA dimethylallyltransferase"/>
    <property type="match status" value="1"/>
</dbReference>
<comment type="cofactor">
    <cofactor evidence="1 10">
        <name>Mg(2+)</name>
        <dbReference type="ChEBI" id="CHEBI:18420"/>
    </cofactor>
</comment>
<evidence type="ECO:0000256" key="1">
    <source>
        <dbReference type="ARBA" id="ARBA00001946"/>
    </source>
</evidence>
<accession>V6IZE5</accession>
<gene>
    <name evidence="10" type="primary">miaA</name>
    <name evidence="14" type="ORF">P343_08940</name>
</gene>
<evidence type="ECO:0000256" key="6">
    <source>
        <dbReference type="ARBA" id="ARBA00022741"/>
    </source>
</evidence>
<feature type="site" description="Interaction with substrate tRNA" evidence="10">
    <location>
        <position position="124"/>
    </location>
</feature>